<feature type="domain" description="Fcf2 pre-rRNA processing C-terminal" evidence="4">
    <location>
        <begin position="109"/>
        <end position="204"/>
    </location>
</feature>
<reference evidence="5" key="1">
    <citation type="journal article" date="2021" name="Nat. Commun.">
        <title>Genetic determinants of endophytism in the Arabidopsis root mycobiome.</title>
        <authorList>
            <person name="Mesny F."/>
            <person name="Miyauchi S."/>
            <person name="Thiergart T."/>
            <person name="Pickel B."/>
            <person name="Atanasova L."/>
            <person name="Karlsson M."/>
            <person name="Huettel B."/>
            <person name="Barry K.W."/>
            <person name="Haridas S."/>
            <person name="Chen C."/>
            <person name="Bauer D."/>
            <person name="Andreopoulos W."/>
            <person name="Pangilinan J."/>
            <person name="LaButti K."/>
            <person name="Riley R."/>
            <person name="Lipzen A."/>
            <person name="Clum A."/>
            <person name="Drula E."/>
            <person name="Henrissat B."/>
            <person name="Kohler A."/>
            <person name="Grigoriev I.V."/>
            <person name="Martin F.M."/>
            <person name="Hacquard S."/>
        </authorList>
    </citation>
    <scope>NUCLEOTIDE SEQUENCE</scope>
    <source>
        <strain evidence="5">MPI-CAGE-CH-0243</strain>
    </source>
</reference>
<dbReference type="InterPro" id="IPR014810">
    <property type="entry name" value="Fcf2_C"/>
</dbReference>
<dbReference type="GO" id="GO:0006396">
    <property type="term" value="P:RNA processing"/>
    <property type="evidence" value="ECO:0007669"/>
    <property type="project" value="TreeGrafter"/>
</dbReference>
<comment type="caution">
    <text evidence="5">The sequence shown here is derived from an EMBL/GenBank/DDBJ whole genome shotgun (WGS) entry which is preliminary data.</text>
</comment>
<evidence type="ECO:0000256" key="3">
    <source>
        <dbReference type="SAM" id="MobiDB-lite"/>
    </source>
</evidence>
<dbReference type="InterPro" id="IPR039883">
    <property type="entry name" value="Fcf2/DNTTIP2"/>
</dbReference>
<sequence length="235" mass="26761">MAMPAHRHPPEDESDEELSDEQIRHLFDQAEAERLSRGDQSLVPSTATAPLKFPKLDTGYIADNNLKTKGSITRLDHSKLVDQKALALANGYKKIVDPVQLTKQRQQEKKASAGASWFNLPKTDLTPELRRDLQLLKMRSILDPKRFFKKSDSKGGVPEFSQVGTVIEGPTDYYNGRINNKDRKRTFVEEVLAQEEANGRFKKKYNDIQKTKTSGKKAFYKSLQAKRKSGRVEKR</sequence>
<protein>
    <submittedName>
        <fullName evidence="5">rRNA-processing protein FCF2</fullName>
    </submittedName>
</protein>
<dbReference type="Proteomes" id="UP000700596">
    <property type="component" value="Unassembled WGS sequence"/>
</dbReference>
<dbReference type="PANTHER" id="PTHR21686">
    <property type="entry name" value="DEOXYNUCLEOTIDYLTRANSFERASE TERMINAL-INTERACTING PROTEIN 2"/>
    <property type="match status" value="1"/>
</dbReference>
<dbReference type="EMBL" id="JAGMWT010000009">
    <property type="protein sequence ID" value="KAH7122529.1"/>
    <property type="molecule type" value="Genomic_DNA"/>
</dbReference>
<comment type="subcellular location">
    <subcellularLocation>
        <location evidence="1">Nucleus</location>
        <location evidence="1">Nucleolus</location>
    </subcellularLocation>
</comment>
<keyword evidence="2" id="KW-0539">Nucleus</keyword>
<evidence type="ECO:0000259" key="4">
    <source>
        <dbReference type="Pfam" id="PF08698"/>
    </source>
</evidence>
<accession>A0A9P9DN92</accession>
<dbReference type="Pfam" id="PF08698">
    <property type="entry name" value="Fcf2"/>
    <property type="match status" value="1"/>
</dbReference>
<gene>
    <name evidence="5" type="ORF">B0J11DRAFT_437555</name>
</gene>
<evidence type="ECO:0000256" key="2">
    <source>
        <dbReference type="ARBA" id="ARBA00023242"/>
    </source>
</evidence>
<dbReference type="GO" id="GO:0003723">
    <property type="term" value="F:RNA binding"/>
    <property type="evidence" value="ECO:0007669"/>
    <property type="project" value="TreeGrafter"/>
</dbReference>
<name>A0A9P9DN92_9PLEO</name>
<evidence type="ECO:0000313" key="6">
    <source>
        <dbReference type="Proteomes" id="UP000700596"/>
    </source>
</evidence>
<proteinExistence type="predicted"/>
<dbReference type="GO" id="GO:0005730">
    <property type="term" value="C:nucleolus"/>
    <property type="evidence" value="ECO:0007669"/>
    <property type="project" value="UniProtKB-SubCell"/>
</dbReference>
<evidence type="ECO:0000256" key="1">
    <source>
        <dbReference type="ARBA" id="ARBA00004604"/>
    </source>
</evidence>
<dbReference type="AlphaFoldDB" id="A0A9P9DN92"/>
<organism evidence="5 6">
    <name type="scientific">Dendryphion nanum</name>
    <dbReference type="NCBI Taxonomy" id="256645"/>
    <lineage>
        <taxon>Eukaryota</taxon>
        <taxon>Fungi</taxon>
        <taxon>Dikarya</taxon>
        <taxon>Ascomycota</taxon>
        <taxon>Pezizomycotina</taxon>
        <taxon>Dothideomycetes</taxon>
        <taxon>Pleosporomycetidae</taxon>
        <taxon>Pleosporales</taxon>
        <taxon>Torulaceae</taxon>
        <taxon>Dendryphion</taxon>
    </lineage>
</organism>
<keyword evidence="6" id="KW-1185">Reference proteome</keyword>
<feature type="region of interest" description="Disordered" evidence="3">
    <location>
        <begin position="1"/>
        <end position="20"/>
    </location>
</feature>
<dbReference type="OrthoDB" id="427886at2759"/>
<evidence type="ECO:0000313" key="5">
    <source>
        <dbReference type="EMBL" id="KAH7122529.1"/>
    </source>
</evidence>
<dbReference type="PANTHER" id="PTHR21686:SF12">
    <property type="entry name" value="DEOXYNUCLEOTIDYLTRANSFERASE TERMINAL-INTERACTING PROTEIN 2"/>
    <property type="match status" value="1"/>
</dbReference>